<name>A0A4R9K9F8_9LEPT</name>
<dbReference type="InterPro" id="IPR036271">
    <property type="entry name" value="Tet_transcr_reg_TetR-rel_C_sf"/>
</dbReference>
<feature type="DNA-binding region" description="H-T-H motif" evidence="4">
    <location>
        <begin position="38"/>
        <end position="57"/>
    </location>
</feature>
<dbReference type="PANTHER" id="PTHR47506:SF1">
    <property type="entry name" value="HTH-TYPE TRANSCRIPTIONAL REGULATOR YJDC"/>
    <property type="match status" value="1"/>
</dbReference>
<dbReference type="PANTHER" id="PTHR47506">
    <property type="entry name" value="TRANSCRIPTIONAL REGULATORY PROTEIN"/>
    <property type="match status" value="1"/>
</dbReference>
<reference evidence="6" key="1">
    <citation type="journal article" date="2019" name="PLoS Negl. Trop. Dis.">
        <title>Revisiting the worldwide diversity of Leptospira species in the environment.</title>
        <authorList>
            <person name="Vincent A.T."/>
            <person name="Schiettekatte O."/>
            <person name="Bourhy P."/>
            <person name="Veyrier F.J."/>
            <person name="Picardeau M."/>
        </authorList>
    </citation>
    <scope>NUCLEOTIDE SEQUENCE [LARGE SCALE GENOMIC DNA]</scope>
    <source>
        <strain evidence="6">201702455</strain>
    </source>
</reference>
<keyword evidence="3" id="KW-0804">Transcription</keyword>
<dbReference type="Pfam" id="PF00440">
    <property type="entry name" value="TetR_N"/>
    <property type="match status" value="1"/>
</dbReference>
<dbReference type="RefSeq" id="WP_135649158.1">
    <property type="nucleotide sequence ID" value="NZ_RQGF01000020.1"/>
</dbReference>
<dbReference type="AlphaFoldDB" id="A0A4R9K9F8"/>
<feature type="domain" description="HTH tetR-type" evidence="5">
    <location>
        <begin position="15"/>
        <end position="75"/>
    </location>
</feature>
<accession>A0A4R9K9F8</accession>
<evidence type="ECO:0000256" key="2">
    <source>
        <dbReference type="ARBA" id="ARBA00023125"/>
    </source>
</evidence>
<keyword evidence="1" id="KW-0805">Transcription regulation</keyword>
<evidence type="ECO:0000313" key="6">
    <source>
        <dbReference type="EMBL" id="TGL62070.1"/>
    </source>
</evidence>
<evidence type="ECO:0000256" key="4">
    <source>
        <dbReference type="PROSITE-ProRule" id="PRU00335"/>
    </source>
</evidence>
<evidence type="ECO:0000256" key="1">
    <source>
        <dbReference type="ARBA" id="ARBA00023015"/>
    </source>
</evidence>
<dbReference type="Pfam" id="PF16925">
    <property type="entry name" value="TetR_C_13"/>
    <property type="match status" value="1"/>
</dbReference>
<dbReference type="GO" id="GO:0003677">
    <property type="term" value="F:DNA binding"/>
    <property type="evidence" value="ECO:0007669"/>
    <property type="project" value="UniProtKB-UniRule"/>
</dbReference>
<dbReference type="SUPFAM" id="SSF46689">
    <property type="entry name" value="Homeodomain-like"/>
    <property type="match status" value="1"/>
</dbReference>
<keyword evidence="7" id="KW-1185">Reference proteome</keyword>
<dbReference type="InterPro" id="IPR009057">
    <property type="entry name" value="Homeodomain-like_sf"/>
</dbReference>
<dbReference type="InterPro" id="IPR011075">
    <property type="entry name" value="TetR_C"/>
</dbReference>
<dbReference type="Proteomes" id="UP000297762">
    <property type="component" value="Unassembled WGS sequence"/>
</dbReference>
<dbReference type="Gene3D" id="1.10.357.10">
    <property type="entry name" value="Tetracycline Repressor, domain 2"/>
    <property type="match status" value="1"/>
</dbReference>
<gene>
    <name evidence="6" type="ORF">EHQ64_09015</name>
</gene>
<comment type="caution">
    <text evidence="6">The sequence shown here is derived from an EMBL/GenBank/DDBJ whole genome shotgun (WGS) entry which is preliminary data.</text>
</comment>
<evidence type="ECO:0000259" key="5">
    <source>
        <dbReference type="PROSITE" id="PS50977"/>
    </source>
</evidence>
<evidence type="ECO:0000313" key="7">
    <source>
        <dbReference type="Proteomes" id="UP000297762"/>
    </source>
</evidence>
<dbReference type="PROSITE" id="PS50977">
    <property type="entry name" value="HTH_TETR_2"/>
    <property type="match status" value="1"/>
</dbReference>
<sequence length="209" mass="24174">MKRSNNLEKKTRNLENTRKQILKVAFENFFKNGFQATSMDDLVHHTALTKGAFYHQFQSKNELGYAVIDEVIKPLILERWVTPLENYENPVIGILELMQKNIGNTKPELLKYGCPLNNFTQELSVVNKGFKLRLQTALDLWVLNINKQLIRAKRSGFLKKEINTKEAALFVVMSHEGIYGFLKGTGNKKQFNILYKVMKTYLKSISNPF</sequence>
<dbReference type="InterPro" id="IPR001647">
    <property type="entry name" value="HTH_TetR"/>
</dbReference>
<dbReference type="SUPFAM" id="SSF48498">
    <property type="entry name" value="Tetracyclin repressor-like, C-terminal domain"/>
    <property type="match status" value="1"/>
</dbReference>
<organism evidence="6 7">
    <name type="scientific">Leptospira sarikeiensis</name>
    <dbReference type="NCBI Taxonomy" id="2484943"/>
    <lineage>
        <taxon>Bacteria</taxon>
        <taxon>Pseudomonadati</taxon>
        <taxon>Spirochaetota</taxon>
        <taxon>Spirochaetia</taxon>
        <taxon>Leptospirales</taxon>
        <taxon>Leptospiraceae</taxon>
        <taxon>Leptospira</taxon>
    </lineage>
</organism>
<proteinExistence type="predicted"/>
<evidence type="ECO:0000256" key="3">
    <source>
        <dbReference type="ARBA" id="ARBA00023163"/>
    </source>
</evidence>
<keyword evidence="2 4" id="KW-0238">DNA-binding</keyword>
<dbReference type="OrthoDB" id="9814200at2"/>
<protein>
    <submittedName>
        <fullName evidence="6">TetR/AcrR family transcriptional regulator</fullName>
    </submittedName>
</protein>
<dbReference type="EMBL" id="RQGF01000020">
    <property type="protein sequence ID" value="TGL62070.1"/>
    <property type="molecule type" value="Genomic_DNA"/>
</dbReference>